<dbReference type="EMBL" id="POSK01000023">
    <property type="protein sequence ID" value="PNI01167.1"/>
    <property type="molecule type" value="Genomic_DNA"/>
</dbReference>
<evidence type="ECO:0000313" key="1">
    <source>
        <dbReference type="EMBL" id="PNI01167.1"/>
    </source>
</evidence>
<dbReference type="RefSeq" id="WP_102967273.1">
    <property type="nucleotide sequence ID" value="NZ_POSK01000023.1"/>
</dbReference>
<gene>
    <name evidence="1" type="ORF">C1N32_20610</name>
</gene>
<reference evidence="1 2" key="1">
    <citation type="submission" date="2018-01" db="EMBL/GenBank/DDBJ databases">
        <title>Draft genome sequences of six Vibrio diazotrophicus strains isolated from deep-sea sediments of the Baltic Sea.</title>
        <authorList>
            <person name="Castillo D."/>
            <person name="Vandieken V."/>
            <person name="Chiang O."/>
            <person name="Middelboe M."/>
        </authorList>
    </citation>
    <scope>NUCLEOTIDE SEQUENCE [LARGE SCALE GENOMIC DNA]</scope>
    <source>
        <strain evidence="1 2">60.27F</strain>
    </source>
</reference>
<accession>A0A2J8HSA3</accession>
<proteinExistence type="predicted"/>
<dbReference type="Proteomes" id="UP000236449">
    <property type="component" value="Unassembled WGS sequence"/>
</dbReference>
<dbReference type="OrthoDB" id="9794793at2"/>
<dbReference type="InterPro" id="IPR006521">
    <property type="entry name" value="Tail_protein_I"/>
</dbReference>
<dbReference type="AlphaFoldDB" id="A0A2J8HSA3"/>
<dbReference type="Pfam" id="PF09684">
    <property type="entry name" value="Tail_P2_I"/>
    <property type="match status" value="1"/>
</dbReference>
<dbReference type="NCBIfam" id="TIGR01634">
    <property type="entry name" value="tail_P2_I"/>
    <property type="match status" value="1"/>
</dbReference>
<name>A0A2J8HSA3_VIBDI</name>
<protein>
    <submittedName>
        <fullName evidence="1">Phage tail protein I</fullName>
    </submittedName>
</protein>
<evidence type="ECO:0000313" key="2">
    <source>
        <dbReference type="Proteomes" id="UP000236449"/>
    </source>
</evidence>
<organism evidence="1 2">
    <name type="scientific">Vibrio diazotrophicus</name>
    <dbReference type="NCBI Taxonomy" id="685"/>
    <lineage>
        <taxon>Bacteria</taxon>
        <taxon>Pseudomonadati</taxon>
        <taxon>Pseudomonadota</taxon>
        <taxon>Gammaproteobacteria</taxon>
        <taxon>Vibrionales</taxon>
        <taxon>Vibrionaceae</taxon>
        <taxon>Vibrio</taxon>
    </lineage>
</organism>
<sequence length="205" mass="22896">MSNQNKPFDRSLLPDNSTPFEDAYEHATADMMASDNVYEWLNDPLTTKSELLDIMAKEAGVQDWFSDDSETAKRQAISQAVPIHKKAGTRSGVRLALKAIGINATVARGSKPYTIYVEGRLESEPLTSEISRRMNARVELYKSEKDTAEITLTRAHEAQNYRGVLLNRSKIVRVLAGEPIPPVFQINQSRAQAMYSVKTVRVSHG</sequence>
<comment type="caution">
    <text evidence="1">The sequence shown here is derived from an EMBL/GenBank/DDBJ whole genome shotgun (WGS) entry which is preliminary data.</text>
</comment>